<dbReference type="SUPFAM" id="SSF56436">
    <property type="entry name" value="C-type lectin-like"/>
    <property type="match status" value="1"/>
</dbReference>
<proteinExistence type="predicted"/>
<dbReference type="InterPro" id="IPR005532">
    <property type="entry name" value="SUMF_dom"/>
</dbReference>
<organism evidence="2">
    <name type="scientific">marine metagenome</name>
    <dbReference type="NCBI Taxonomy" id="408172"/>
    <lineage>
        <taxon>unclassified sequences</taxon>
        <taxon>metagenomes</taxon>
        <taxon>ecological metagenomes</taxon>
    </lineage>
</organism>
<feature type="domain" description="Sulfatase-modifying factor enzyme-like" evidence="1">
    <location>
        <begin position="40"/>
        <end position="268"/>
    </location>
</feature>
<dbReference type="Pfam" id="PF03781">
    <property type="entry name" value="FGE-sulfatase"/>
    <property type="match status" value="1"/>
</dbReference>
<sequence>MESIMNQEKLKQWYPNSSEKDLHLLGRCKTPEKVMPPEEVPEFVWIPEGQFVMGDIFRNSSIKGEGQDDERPLRLLNLPGFWIAENVVTNQEYRKFIETASPDQNAEFLEQIKEFPEDRPVHSVIWDEAVAYCKWREAQTPGKHVCLPTEAQWEKAAGWHLIGADFEVGRKYEFATGDDVNHEHTVFNRATLEKDASSGNGLISTDFPREISKLAKGVNGLKGASGNVWEWCRDFYQYDFYEISPVGTYNDLDLDSKRRVLRGGSWANVK</sequence>
<gene>
    <name evidence="2" type="ORF">METZ01_LOCUS107040</name>
</gene>
<dbReference type="PANTHER" id="PTHR23150:SF19">
    <property type="entry name" value="FORMYLGLYCINE-GENERATING ENZYME"/>
    <property type="match status" value="1"/>
</dbReference>
<dbReference type="Gene3D" id="3.90.1580.10">
    <property type="entry name" value="paralog of FGE (formylglycine-generating enzyme)"/>
    <property type="match status" value="1"/>
</dbReference>
<evidence type="ECO:0000313" key="2">
    <source>
        <dbReference type="EMBL" id="SVA54186.1"/>
    </source>
</evidence>
<evidence type="ECO:0000259" key="1">
    <source>
        <dbReference type="Pfam" id="PF03781"/>
    </source>
</evidence>
<feature type="non-terminal residue" evidence="2">
    <location>
        <position position="270"/>
    </location>
</feature>
<dbReference type="EMBL" id="UINC01012403">
    <property type="protein sequence ID" value="SVA54186.1"/>
    <property type="molecule type" value="Genomic_DNA"/>
</dbReference>
<dbReference type="PANTHER" id="PTHR23150">
    <property type="entry name" value="SULFATASE MODIFYING FACTOR 1, 2"/>
    <property type="match status" value="1"/>
</dbReference>
<dbReference type="AlphaFoldDB" id="A0A381WNT2"/>
<reference evidence="2" key="1">
    <citation type="submission" date="2018-05" db="EMBL/GenBank/DDBJ databases">
        <authorList>
            <person name="Lanie J.A."/>
            <person name="Ng W.-L."/>
            <person name="Kazmierczak K.M."/>
            <person name="Andrzejewski T.M."/>
            <person name="Davidsen T.M."/>
            <person name="Wayne K.J."/>
            <person name="Tettelin H."/>
            <person name="Glass J.I."/>
            <person name="Rusch D."/>
            <person name="Podicherti R."/>
            <person name="Tsui H.-C.T."/>
            <person name="Winkler M.E."/>
        </authorList>
    </citation>
    <scope>NUCLEOTIDE SEQUENCE</scope>
</reference>
<accession>A0A381WNT2</accession>
<dbReference type="InterPro" id="IPR051043">
    <property type="entry name" value="Sulfatase_Mod_Factor_Kinase"/>
</dbReference>
<protein>
    <recommendedName>
        <fullName evidence="1">Sulfatase-modifying factor enzyme-like domain-containing protein</fullName>
    </recommendedName>
</protein>
<name>A0A381WNT2_9ZZZZ</name>
<dbReference type="InterPro" id="IPR042095">
    <property type="entry name" value="SUMF_sf"/>
</dbReference>
<dbReference type="InterPro" id="IPR016187">
    <property type="entry name" value="CTDL_fold"/>
</dbReference>
<dbReference type="GO" id="GO:0120147">
    <property type="term" value="F:formylglycine-generating oxidase activity"/>
    <property type="evidence" value="ECO:0007669"/>
    <property type="project" value="TreeGrafter"/>
</dbReference>